<sequence>MIESQRNLNEIHFMNWCKVDLNLLKVLAVMLEERSVARCADRLFVSPSAVSHALARLRTMFSDPLFVRSGGAMLPTIRAQSLERSLSLLSTVLNAELEKTRGSQCTTAFHPAESVRDVKIVSPGALELTLVPAVIAILHEQAPNWTLTVEPFERRSYESDLATGRVDFVFSIGGTTPVGALVDGITLWEDELVVLAGPRSDLYDCTDRISTELFLAHRHVYPLPWPISQNYLDVELARRGQHRNIAVSLPSYAALGHLLETTDLVSSLPDRSARALMRSHPDLKLLRLEPARRSELSLLWGIAAAQEPAIAWIRDIIQRAAGELESFPYKRVAGDRRLSRSTVA</sequence>
<dbReference type="PROSITE" id="PS50931">
    <property type="entry name" value="HTH_LYSR"/>
    <property type="match status" value="1"/>
</dbReference>
<dbReference type="PANTHER" id="PTHR30118:SF6">
    <property type="entry name" value="HTH-TYPE TRANSCRIPTIONAL REGULATOR LEUO"/>
    <property type="match status" value="1"/>
</dbReference>
<dbReference type="Gene3D" id="3.40.190.10">
    <property type="entry name" value="Periplasmic binding protein-like II"/>
    <property type="match status" value="2"/>
</dbReference>
<dbReference type="GO" id="GO:0003700">
    <property type="term" value="F:DNA-binding transcription factor activity"/>
    <property type="evidence" value="ECO:0007669"/>
    <property type="project" value="InterPro"/>
</dbReference>
<dbReference type="InterPro" id="IPR050389">
    <property type="entry name" value="LysR-type_TF"/>
</dbReference>
<dbReference type="PANTHER" id="PTHR30118">
    <property type="entry name" value="HTH-TYPE TRANSCRIPTIONAL REGULATOR LEUO-RELATED"/>
    <property type="match status" value="1"/>
</dbReference>
<reference evidence="8 9" key="1">
    <citation type="submission" date="2017-06" db="EMBL/GenBank/DDBJ databases">
        <title>Ensifer strains isolated from leguminous trees and herbs display diverse denitrification phenotypes with some acting as strong N2O sinks.</title>
        <authorList>
            <person name="Woliy K."/>
            <person name="Mania D."/>
            <person name="Bakken L.R."/>
            <person name="Frostegard A."/>
        </authorList>
    </citation>
    <scope>NUCLEOTIDE SEQUENCE [LARGE SCALE GENOMIC DNA]</scope>
    <source>
        <strain evidence="8 9">AC50a</strain>
    </source>
</reference>
<evidence type="ECO:0000313" key="9">
    <source>
        <dbReference type="Proteomes" id="UP000231987"/>
    </source>
</evidence>
<keyword evidence="2" id="KW-0536">Nodulation</keyword>
<evidence type="ECO:0000256" key="3">
    <source>
        <dbReference type="ARBA" id="ARBA00022491"/>
    </source>
</evidence>
<evidence type="ECO:0000259" key="7">
    <source>
        <dbReference type="PROSITE" id="PS50931"/>
    </source>
</evidence>
<organism evidence="8 9">
    <name type="scientific">Rhizobium meliloti</name>
    <name type="common">Ensifer meliloti</name>
    <name type="synonym">Sinorhizobium meliloti</name>
    <dbReference type="NCBI Taxonomy" id="382"/>
    <lineage>
        <taxon>Bacteria</taxon>
        <taxon>Pseudomonadati</taxon>
        <taxon>Pseudomonadota</taxon>
        <taxon>Alphaproteobacteria</taxon>
        <taxon>Hyphomicrobiales</taxon>
        <taxon>Rhizobiaceae</taxon>
        <taxon>Sinorhizobium/Ensifer group</taxon>
        <taxon>Sinorhizobium</taxon>
    </lineage>
</organism>
<evidence type="ECO:0000256" key="2">
    <source>
        <dbReference type="ARBA" id="ARBA00022458"/>
    </source>
</evidence>
<dbReference type="SUPFAM" id="SSF46785">
    <property type="entry name" value="Winged helix' DNA-binding domain"/>
    <property type="match status" value="1"/>
</dbReference>
<accession>A0A2J0YYJ1</accession>
<comment type="similarity">
    <text evidence="1">Belongs to the LysR transcriptional regulatory family.</text>
</comment>
<keyword evidence="3" id="KW-0678">Repressor</keyword>
<dbReference type="InterPro" id="IPR000847">
    <property type="entry name" value="LysR_HTH_N"/>
</dbReference>
<name>A0A2J0YYJ1_RHIML</name>
<dbReference type="CDD" id="cd08417">
    <property type="entry name" value="PBP2_Nitroaromatics_like"/>
    <property type="match status" value="1"/>
</dbReference>
<dbReference type="EMBL" id="NJGD01000010">
    <property type="protein sequence ID" value="PJR13339.1"/>
    <property type="molecule type" value="Genomic_DNA"/>
</dbReference>
<keyword evidence="5" id="KW-0238">DNA-binding</keyword>
<dbReference type="SUPFAM" id="SSF53850">
    <property type="entry name" value="Periplasmic binding protein-like II"/>
    <property type="match status" value="1"/>
</dbReference>
<protein>
    <submittedName>
        <fullName evidence="8">LysR family transcriptional regulator</fullName>
    </submittedName>
</protein>
<dbReference type="InterPro" id="IPR005119">
    <property type="entry name" value="LysR_subst-bd"/>
</dbReference>
<feature type="domain" description="HTH lysR-type" evidence="7">
    <location>
        <begin position="19"/>
        <end position="76"/>
    </location>
</feature>
<evidence type="ECO:0000256" key="5">
    <source>
        <dbReference type="ARBA" id="ARBA00023125"/>
    </source>
</evidence>
<dbReference type="InterPro" id="IPR036388">
    <property type="entry name" value="WH-like_DNA-bd_sf"/>
</dbReference>
<evidence type="ECO:0000256" key="4">
    <source>
        <dbReference type="ARBA" id="ARBA00023015"/>
    </source>
</evidence>
<comment type="caution">
    <text evidence="8">The sequence shown here is derived from an EMBL/GenBank/DDBJ whole genome shotgun (WGS) entry which is preliminary data.</text>
</comment>
<dbReference type="InterPro" id="IPR036390">
    <property type="entry name" value="WH_DNA-bd_sf"/>
</dbReference>
<keyword evidence="6" id="KW-0804">Transcription</keyword>
<dbReference type="Pfam" id="PF03466">
    <property type="entry name" value="LysR_substrate"/>
    <property type="match status" value="1"/>
</dbReference>
<evidence type="ECO:0000256" key="6">
    <source>
        <dbReference type="ARBA" id="ARBA00023163"/>
    </source>
</evidence>
<dbReference type="GO" id="GO:0003677">
    <property type="term" value="F:DNA binding"/>
    <property type="evidence" value="ECO:0007669"/>
    <property type="project" value="UniProtKB-KW"/>
</dbReference>
<dbReference type="Proteomes" id="UP000231987">
    <property type="component" value="Unassembled WGS sequence"/>
</dbReference>
<keyword evidence="4" id="KW-0805">Transcription regulation</keyword>
<dbReference type="Gene3D" id="1.10.10.10">
    <property type="entry name" value="Winged helix-like DNA-binding domain superfamily/Winged helix DNA-binding domain"/>
    <property type="match status" value="1"/>
</dbReference>
<dbReference type="AlphaFoldDB" id="A0A2J0YYJ1"/>
<gene>
    <name evidence="8" type="ORF">CEJ86_21555</name>
</gene>
<evidence type="ECO:0000256" key="1">
    <source>
        <dbReference type="ARBA" id="ARBA00009437"/>
    </source>
</evidence>
<dbReference type="InterPro" id="IPR037402">
    <property type="entry name" value="YidZ_PBP2"/>
</dbReference>
<evidence type="ECO:0000313" key="8">
    <source>
        <dbReference type="EMBL" id="PJR13339.1"/>
    </source>
</evidence>
<dbReference type="Pfam" id="PF00126">
    <property type="entry name" value="HTH_1"/>
    <property type="match status" value="1"/>
</dbReference>
<proteinExistence type="inferred from homology"/>